<keyword evidence="3" id="KW-0804">Transcription</keyword>
<dbReference type="Gene3D" id="1.10.260.40">
    <property type="entry name" value="lambda repressor-like DNA-binding domains"/>
    <property type="match status" value="1"/>
</dbReference>
<dbReference type="SMART" id="SM00354">
    <property type="entry name" value="HTH_LACI"/>
    <property type="match status" value="1"/>
</dbReference>
<dbReference type="EMBL" id="BLRU01000001">
    <property type="protein sequence ID" value="GFP18496.1"/>
    <property type="molecule type" value="Genomic_DNA"/>
</dbReference>
<evidence type="ECO:0000313" key="7">
    <source>
        <dbReference type="EMBL" id="GFP36414.1"/>
    </source>
</evidence>
<evidence type="ECO:0000256" key="3">
    <source>
        <dbReference type="ARBA" id="ARBA00023163"/>
    </source>
</evidence>
<evidence type="ECO:0000313" key="10">
    <source>
        <dbReference type="Proteomes" id="UP000585609"/>
    </source>
</evidence>
<dbReference type="GO" id="GO:0003700">
    <property type="term" value="F:DNA-binding transcription factor activity"/>
    <property type="evidence" value="ECO:0007669"/>
    <property type="project" value="TreeGrafter"/>
</dbReference>
<evidence type="ECO:0000313" key="9">
    <source>
        <dbReference type="Proteomes" id="UP000574717"/>
    </source>
</evidence>
<accession>A0A6V8NQZ4</accession>
<dbReference type="Proteomes" id="UP000574717">
    <property type="component" value="Unassembled WGS sequence"/>
</dbReference>
<dbReference type="InterPro" id="IPR010982">
    <property type="entry name" value="Lambda_DNA-bd_dom_sf"/>
</dbReference>
<dbReference type="Pfam" id="PF13377">
    <property type="entry name" value="Peripla_BP_3"/>
    <property type="match status" value="1"/>
</dbReference>
<organism evidence="6 10">
    <name type="scientific">Candidatus Hakubella thermalkaliphila</name>
    <dbReference type="NCBI Taxonomy" id="2754717"/>
    <lineage>
        <taxon>Bacteria</taxon>
        <taxon>Bacillati</taxon>
        <taxon>Actinomycetota</taxon>
        <taxon>Actinomycetota incertae sedis</taxon>
        <taxon>Candidatus Hakubellales</taxon>
        <taxon>Candidatus Hakubellaceae</taxon>
        <taxon>Candidatus Hakubella</taxon>
    </lineage>
</organism>
<dbReference type="PANTHER" id="PTHR30146">
    <property type="entry name" value="LACI-RELATED TRANSCRIPTIONAL REPRESSOR"/>
    <property type="match status" value="1"/>
</dbReference>
<dbReference type="EMBL" id="BLRW01000014">
    <property type="protein sequence ID" value="GFP22742.1"/>
    <property type="molecule type" value="Genomic_DNA"/>
</dbReference>
<protein>
    <submittedName>
        <fullName evidence="6">LacI family transcriptional regulator</fullName>
    </submittedName>
</protein>
<dbReference type="Proteomes" id="UP000561271">
    <property type="component" value="Unassembled WGS sequence"/>
</dbReference>
<evidence type="ECO:0000256" key="1">
    <source>
        <dbReference type="ARBA" id="ARBA00023015"/>
    </source>
</evidence>
<dbReference type="PRINTS" id="PR00036">
    <property type="entry name" value="HTHLACI"/>
</dbReference>
<feature type="domain" description="HTH lacI-type" evidence="4">
    <location>
        <begin position="8"/>
        <end position="81"/>
    </location>
</feature>
<dbReference type="AlphaFoldDB" id="A0A6V8NQZ4"/>
<dbReference type="RefSeq" id="WP_176230761.1">
    <property type="nucleotide sequence ID" value="NZ_BLRU01000001.1"/>
</dbReference>
<dbReference type="Pfam" id="PF00356">
    <property type="entry name" value="LacI"/>
    <property type="match status" value="1"/>
</dbReference>
<keyword evidence="2" id="KW-0238">DNA-binding</keyword>
<dbReference type="CDD" id="cd06267">
    <property type="entry name" value="PBP1_LacI_sugar_binding-like"/>
    <property type="match status" value="1"/>
</dbReference>
<dbReference type="InterPro" id="IPR046335">
    <property type="entry name" value="LacI/GalR-like_sensor"/>
</dbReference>
<dbReference type="SUPFAM" id="SSF53822">
    <property type="entry name" value="Periplasmic binding protein-like I"/>
    <property type="match status" value="1"/>
</dbReference>
<dbReference type="GO" id="GO:0000976">
    <property type="term" value="F:transcription cis-regulatory region binding"/>
    <property type="evidence" value="ECO:0007669"/>
    <property type="project" value="TreeGrafter"/>
</dbReference>
<dbReference type="InterPro" id="IPR000843">
    <property type="entry name" value="HTH_LacI"/>
</dbReference>
<dbReference type="EMBL" id="BLSC01000003">
    <property type="protein sequence ID" value="GFP36414.1"/>
    <property type="molecule type" value="Genomic_DNA"/>
</dbReference>
<gene>
    <name evidence="5" type="ORF">HKBW3S03_00001</name>
    <name evidence="6" type="ORF">HKBW3S09_00210</name>
    <name evidence="7" type="ORF">HKBW3S44_00097</name>
</gene>
<evidence type="ECO:0000259" key="4">
    <source>
        <dbReference type="PROSITE" id="PS50932"/>
    </source>
</evidence>
<proteinExistence type="predicted"/>
<dbReference type="PROSITE" id="PS00356">
    <property type="entry name" value="HTH_LACI_1"/>
    <property type="match status" value="1"/>
</dbReference>
<evidence type="ECO:0000313" key="6">
    <source>
        <dbReference type="EMBL" id="GFP22742.1"/>
    </source>
</evidence>
<reference evidence="8 9" key="1">
    <citation type="journal article" date="2020" name="Front. Microbiol.">
        <title>Single-cell genomics of novel Actinobacteria with the Wood-Ljungdahl pathway discovered in a serpentinizing system.</title>
        <authorList>
            <person name="Merino N."/>
            <person name="Kawai M."/>
            <person name="Boyd E.S."/>
            <person name="Colman D.R."/>
            <person name="McGlynn S.E."/>
            <person name="Nealson K.H."/>
            <person name="Kurokawa K."/>
            <person name="Hongoh Y."/>
        </authorList>
    </citation>
    <scope>NUCLEOTIDE SEQUENCE [LARGE SCALE GENOMIC DNA]</scope>
    <source>
        <strain evidence="5 9">S03</strain>
        <strain evidence="6 10">S09_30</strain>
        <strain evidence="7 8">S44</strain>
    </source>
</reference>
<dbReference type="CDD" id="cd01392">
    <property type="entry name" value="HTH_LacI"/>
    <property type="match status" value="1"/>
</dbReference>
<evidence type="ECO:0000313" key="5">
    <source>
        <dbReference type="EMBL" id="GFP18496.1"/>
    </source>
</evidence>
<evidence type="ECO:0000313" key="8">
    <source>
        <dbReference type="Proteomes" id="UP000561271"/>
    </source>
</evidence>
<sequence>MRSKRNRITIKDVAKETGVSISTVSNVLNKSRYVKKESPMHRGAPRRMKIMLFSRETEERILEAVKKLNYRPNMVARGLRLKSTGSVAVIVPDISNPFFAEMVRDMENVARELGYTLILCCTYYDTEEEERQLNLLRDKWVDGFIFASGYNTDDHIAELMEQKIPVVAVDREITDFWVPSVLIDNVEAAKKAVDYLCQLGHKRIAYISFPYTNMKTVENRYLGYREGLRANNIGYDPSLVLIAESLRMNEIKESYSILTNFLKLSQPPTAIFVMADLMAIGILRALKEMGLRVPQDISIMGFDNIAISAFTDPPLTTIKQPKKKMGATAMQLLIDLIRHKRVEKKEILMSTEVVVRQSTGKVATTVRIPMFRK</sequence>
<evidence type="ECO:0000256" key="2">
    <source>
        <dbReference type="ARBA" id="ARBA00023125"/>
    </source>
</evidence>
<dbReference type="InterPro" id="IPR028082">
    <property type="entry name" value="Peripla_BP_I"/>
</dbReference>
<comment type="caution">
    <text evidence="6">The sequence shown here is derived from an EMBL/GenBank/DDBJ whole genome shotgun (WGS) entry which is preliminary data.</text>
</comment>
<dbReference type="Gene3D" id="3.40.50.2300">
    <property type="match status" value="2"/>
</dbReference>
<dbReference type="Proteomes" id="UP000585609">
    <property type="component" value="Unassembled WGS sequence"/>
</dbReference>
<dbReference type="PROSITE" id="PS50932">
    <property type="entry name" value="HTH_LACI_2"/>
    <property type="match status" value="1"/>
</dbReference>
<keyword evidence="1" id="KW-0805">Transcription regulation</keyword>
<dbReference type="PANTHER" id="PTHR30146:SF109">
    <property type="entry name" value="HTH-TYPE TRANSCRIPTIONAL REGULATOR GALS"/>
    <property type="match status" value="1"/>
</dbReference>
<dbReference type="SUPFAM" id="SSF47413">
    <property type="entry name" value="lambda repressor-like DNA-binding domains"/>
    <property type="match status" value="1"/>
</dbReference>
<name>A0A6V8NQZ4_9ACTN</name>